<keyword evidence="1" id="KW-0732">Signal</keyword>
<organism evidence="2 3">
    <name type="scientific">Serratia odorifera</name>
    <dbReference type="NCBI Taxonomy" id="618"/>
    <lineage>
        <taxon>Bacteria</taxon>
        <taxon>Pseudomonadati</taxon>
        <taxon>Pseudomonadota</taxon>
        <taxon>Gammaproteobacteria</taxon>
        <taxon>Enterobacterales</taxon>
        <taxon>Yersiniaceae</taxon>
        <taxon>Serratia</taxon>
    </lineage>
</organism>
<evidence type="ECO:0000256" key="1">
    <source>
        <dbReference type="SAM" id="SignalP"/>
    </source>
</evidence>
<dbReference type="EMBL" id="LR134117">
    <property type="protein sequence ID" value="VDZ61220.1"/>
    <property type="molecule type" value="Genomic_DNA"/>
</dbReference>
<proteinExistence type="predicted"/>
<evidence type="ECO:0000313" key="2">
    <source>
        <dbReference type="EMBL" id="VDZ61220.1"/>
    </source>
</evidence>
<dbReference type="AlphaFoldDB" id="A0A447KVD0"/>
<dbReference type="RefSeq" id="WP_004961150.1">
    <property type="nucleotide sequence ID" value="NZ_LR134117.1"/>
</dbReference>
<evidence type="ECO:0008006" key="4">
    <source>
        <dbReference type="Google" id="ProtNLM"/>
    </source>
</evidence>
<feature type="signal peptide" evidence="1">
    <location>
        <begin position="1"/>
        <end position="27"/>
    </location>
</feature>
<dbReference type="KEGG" id="sof:NCTC11214_03674"/>
<protein>
    <recommendedName>
        <fullName evidence="4">Fimbrial protein TcfD</fullName>
    </recommendedName>
</protein>
<name>A0A447KVD0_SEROD</name>
<dbReference type="Proteomes" id="UP000281391">
    <property type="component" value="Chromosome"/>
</dbReference>
<accession>A0A447KVD0</accession>
<feature type="chain" id="PRO_5019229832" description="Fimbrial protein TcfD" evidence="1">
    <location>
        <begin position="28"/>
        <end position="411"/>
    </location>
</feature>
<evidence type="ECO:0000313" key="3">
    <source>
        <dbReference type="Proteomes" id="UP000281391"/>
    </source>
</evidence>
<reference evidence="2 3" key="1">
    <citation type="submission" date="2018-12" db="EMBL/GenBank/DDBJ databases">
        <authorList>
            <consortium name="Pathogen Informatics"/>
        </authorList>
    </citation>
    <scope>NUCLEOTIDE SEQUENCE [LARGE SCALE GENOMIC DNA]</scope>
    <source>
        <strain evidence="2 3">NCTC11214</strain>
    </source>
</reference>
<gene>
    <name evidence="2" type="ORF">NCTC11214_03674</name>
</gene>
<sequence>MKKFNLTRSLSALALPAALLLAQSALAAEVVITTLFKADATRPTHNQFENTTPVSGFCGSFSAYCRDGEFSVLVPGFTAYKQFDSSSGDLNRHTFISLDGTTKPVTLTDVNNPANQMTADFRWAFFGVRHSRINAQDGDLSAAMSGTGVYPEGGCSGRIGSGHASIYNHGWGVPERLIVCYKMLNSNHSYQGTVKIDNLSIGYTLTTPSPMGIRAGEYEGVIEYRVGDVMNAPGYIGLGADDYNGEEVIRIVIKATVEHVFELRFPPGSERVKLAAKGGWSQWINGGRIPDQLQKQVPFILSSSTGFKVTMLCEHQQGPTCGLKSTLTDDTVPVEVLISLPGFSSDGGPVSRQLLTTNRNGQKINPPQVPIFNRRSTLDFQVKRAGVEQMVQTPGSAWRGVVTLIFDSEVE</sequence>